<evidence type="ECO:0000259" key="1">
    <source>
        <dbReference type="Pfam" id="PF04480"/>
    </source>
</evidence>
<dbReference type="AlphaFoldDB" id="S4XC10"/>
<dbReference type="HOGENOM" id="CLU_059338_0_0_11"/>
<organism evidence="2 3">
    <name type="scientific">Corynebacterium terpenotabidum Y-11</name>
    <dbReference type="NCBI Taxonomy" id="1200352"/>
    <lineage>
        <taxon>Bacteria</taxon>
        <taxon>Bacillati</taxon>
        <taxon>Actinomycetota</taxon>
        <taxon>Actinomycetes</taxon>
        <taxon>Mycobacteriales</taxon>
        <taxon>Corynebacteriaceae</taxon>
        <taxon>Corynebacterium</taxon>
    </lineage>
</organism>
<evidence type="ECO:0000313" key="3">
    <source>
        <dbReference type="Proteomes" id="UP000014809"/>
    </source>
</evidence>
<feature type="domain" description="DUF559" evidence="1">
    <location>
        <begin position="179"/>
        <end position="261"/>
    </location>
</feature>
<sequence>MTGDRPGLFLVDIITRARAHWMRHRDAVISGWGAAAFHGLIHWADSAQVVLLVEGRRTGRGRSSTAAEKRLVPTFRTWPACLTRETVAPDPRCPELRCVTAPVAAAQCLKTIFKKTHSWSSPEIPGLLNVQVRAIQFIDAYLQCTTVTVEEIVQACRGLVAKAKLDGILHLVDYGAQSPRESLLRLVVRDQLPEGFHWSSQVRVDLPASTWTVLDLACPQLKVALYYDGSGHGNVARTKRDIDQIQELKDLGWEVIRVDAELFANRAKLLRLLGNAVNRAAA</sequence>
<dbReference type="STRING" id="1200352.A606_01670"/>
<dbReference type="InterPro" id="IPR007569">
    <property type="entry name" value="DUF559"/>
</dbReference>
<dbReference type="EMBL" id="CP003696">
    <property type="protein sequence ID" value="AGP29989.1"/>
    <property type="molecule type" value="Genomic_DNA"/>
</dbReference>
<dbReference type="Gene3D" id="3.40.960.10">
    <property type="entry name" value="VSR Endonuclease"/>
    <property type="match status" value="1"/>
</dbReference>
<dbReference type="InterPro" id="IPR011335">
    <property type="entry name" value="Restrct_endonuc-II-like"/>
</dbReference>
<evidence type="ECO:0000313" key="2">
    <source>
        <dbReference type="EMBL" id="AGP29989.1"/>
    </source>
</evidence>
<gene>
    <name evidence="2" type="ORF">A606_01670</name>
</gene>
<proteinExistence type="predicted"/>
<keyword evidence="3" id="KW-1185">Reference proteome</keyword>
<dbReference type="Pfam" id="PF04480">
    <property type="entry name" value="DUF559"/>
    <property type="match status" value="1"/>
</dbReference>
<protein>
    <recommendedName>
        <fullName evidence="1">DUF559 domain-containing protein</fullName>
    </recommendedName>
</protein>
<dbReference type="KEGG" id="cter:A606_01670"/>
<name>S4XC10_9CORY</name>
<dbReference type="SUPFAM" id="SSF52980">
    <property type="entry name" value="Restriction endonuclease-like"/>
    <property type="match status" value="1"/>
</dbReference>
<accession>S4XC10</accession>
<dbReference type="RefSeq" id="WP_020440354.1">
    <property type="nucleotide sequence ID" value="NC_021663.1"/>
</dbReference>
<dbReference type="PATRIC" id="fig|1200352.3.peg.334"/>
<reference evidence="2 3" key="1">
    <citation type="submission" date="2012-06" db="EMBL/GenBank/DDBJ databases">
        <title>Complete genome sequence of Corynebacterium terpenotabidum Y-11 (=DSM 44721).</title>
        <authorList>
            <person name="Ruckert C."/>
            <person name="Albersmeier A."/>
            <person name="Al-Dilaimi A."/>
            <person name="Szczepanowski R."/>
            <person name="Kalinowski J."/>
        </authorList>
    </citation>
    <scope>NUCLEOTIDE SEQUENCE [LARGE SCALE GENOMIC DNA]</scope>
    <source>
        <strain evidence="2 3">Y-11</strain>
    </source>
</reference>
<dbReference type="Proteomes" id="UP000014809">
    <property type="component" value="Chromosome"/>
</dbReference>